<dbReference type="Pfam" id="PF03734">
    <property type="entry name" value="YkuD"/>
    <property type="match status" value="1"/>
</dbReference>
<dbReference type="PROSITE" id="PS52029">
    <property type="entry name" value="LD_TPASE"/>
    <property type="match status" value="1"/>
</dbReference>
<keyword evidence="5 6" id="KW-0961">Cell wall biogenesis/degradation</keyword>
<dbReference type="GO" id="GO:0018104">
    <property type="term" value="P:peptidoglycan-protein cross-linking"/>
    <property type="evidence" value="ECO:0007669"/>
    <property type="project" value="TreeGrafter"/>
</dbReference>
<keyword evidence="3 6" id="KW-0133">Cell shape</keyword>
<dbReference type="STRING" id="319652.IV80_GL001893"/>
<dbReference type="GO" id="GO:0071972">
    <property type="term" value="F:peptidoglycan L,D-transpeptidase activity"/>
    <property type="evidence" value="ECO:0007669"/>
    <property type="project" value="TreeGrafter"/>
</dbReference>
<feature type="domain" description="L,D-TPase catalytic" evidence="8">
    <location>
        <begin position="339"/>
        <end position="463"/>
    </location>
</feature>
<feature type="active site" description="Proton donor/acceptor" evidence="6">
    <location>
        <position position="418"/>
    </location>
</feature>
<dbReference type="SUPFAM" id="SSF141523">
    <property type="entry name" value="L,D-transpeptidase catalytic domain-like"/>
    <property type="match status" value="1"/>
</dbReference>
<gene>
    <name evidence="9" type="ORF">IV80_GL001893</name>
</gene>
<evidence type="ECO:0000256" key="7">
    <source>
        <dbReference type="SAM" id="Phobius"/>
    </source>
</evidence>
<dbReference type="OrthoDB" id="3176960at2"/>
<evidence type="ECO:0000256" key="6">
    <source>
        <dbReference type="PROSITE-ProRule" id="PRU01373"/>
    </source>
</evidence>
<dbReference type="InterPro" id="IPR038054">
    <property type="entry name" value="LD_TPept-like_central_sf"/>
</dbReference>
<dbReference type="Gene3D" id="3.10.20.800">
    <property type="match status" value="1"/>
</dbReference>
<evidence type="ECO:0000256" key="3">
    <source>
        <dbReference type="ARBA" id="ARBA00022960"/>
    </source>
</evidence>
<keyword evidence="10" id="KW-1185">Reference proteome</keyword>
<comment type="caution">
    <text evidence="9">The sequence shown here is derived from an EMBL/GenBank/DDBJ whole genome shotgun (WGS) entry which is preliminary data.</text>
</comment>
<keyword evidence="7" id="KW-0812">Transmembrane</keyword>
<dbReference type="Proteomes" id="UP000051568">
    <property type="component" value="Unassembled WGS sequence"/>
</dbReference>
<dbReference type="GO" id="GO:0008360">
    <property type="term" value="P:regulation of cell shape"/>
    <property type="evidence" value="ECO:0007669"/>
    <property type="project" value="UniProtKB-UniRule"/>
</dbReference>
<keyword evidence="7" id="KW-1133">Transmembrane helix</keyword>
<proteinExistence type="predicted"/>
<accession>A0A0R2IV01</accession>
<dbReference type="AlphaFoldDB" id="A0A0R2IV01"/>
<dbReference type="Gene3D" id="2.40.440.10">
    <property type="entry name" value="L,D-transpeptidase catalytic domain-like"/>
    <property type="match status" value="1"/>
</dbReference>
<dbReference type="UniPathway" id="UPA00219"/>
<evidence type="ECO:0000259" key="8">
    <source>
        <dbReference type="PROSITE" id="PS52029"/>
    </source>
</evidence>
<dbReference type="GO" id="GO:0016740">
    <property type="term" value="F:transferase activity"/>
    <property type="evidence" value="ECO:0007669"/>
    <property type="project" value="UniProtKB-KW"/>
</dbReference>
<organism evidence="9 10">
    <name type="scientific">Pediococcus cellicola</name>
    <dbReference type="NCBI Taxonomy" id="319652"/>
    <lineage>
        <taxon>Bacteria</taxon>
        <taxon>Bacillati</taxon>
        <taxon>Bacillota</taxon>
        <taxon>Bacilli</taxon>
        <taxon>Lactobacillales</taxon>
        <taxon>Lactobacillaceae</taxon>
        <taxon>Pediococcus</taxon>
    </lineage>
</organism>
<dbReference type="PANTHER" id="PTHR30582:SF33">
    <property type="entry name" value="EXPORTED PROTEIN"/>
    <property type="match status" value="1"/>
</dbReference>
<dbReference type="InterPro" id="IPR038063">
    <property type="entry name" value="Transpep_catalytic_dom"/>
</dbReference>
<dbReference type="EMBL" id="JQBR01000009">
    <property type="protein sequence ID" value="KRN65389.1"/>
    <property type="molecule type" value="Genomic_DNA"/>
</dbReference>
<keyword evidence="4 6" id="KW-0573">Peptidoglycan synthesis</keyword>
<sequence length="463" mass="51351">MTHHTHHFGRILGIIALLFVLAYGIGTYHFSHNERFLPNTKVANIQIGNQSLSQAKKTINTHLLQKDFVIKEKGRTLTSFNLRSVNLKLNSLTPLKRILQNQNPFTWPLSFIHSAQASHSSTLNLSQNDQKLSQIVSKHVARLNRHRAAGKSARLTVAAGHVKLVRASQGNRIDPKKLTQQLKKSLSLGQTALTLTSATYLSHHSSKNTAAQRAATQATAILSEKAIYNIAGYHFRIPKKTIANWLTYQNQQLSLDPTQVQVYVSKLNAKYKTYGKPKTFTSTLRGKVTVNGGLFGWSFRITDESAALSAAILSGKDFTRQPLTQGTGYNTNKQILGNTYVEVDKKNQKMFIYKKGKLVLKTNVVTGLPPKQTTTTGVWSVWAKKRHSTLRGKEADGSAYASKVSYWMPIDDTGIGIHDASWQPTFGGDWYKTHGSNGCVNTPPSVMPRVYKLVALGTPVIVF</sequence>
<dbReference type="GO" id="GO:0071555">
    <property type="term" value="P:cell wall organization"/>
    <property type="evidence" value="ECO:0007669"/>
    <property type="project" value="UniProtKB-UniRule"/>
</dbReference>
<keyword evidence="2" id="KW-0808">Transferase</keyword>
<dbReference type="InterPro" id="IPR005490">
    <property type="entry name" value="LD_TPept_cat_dom"/>
</dbReference>
<name>A0A0R2IV01_9LACO</name>
<dbReference type="GO" id="GO:0005576">
    <property type="term" value="C:extracellular region"/>
    <property type="evidence" value="ECO:0007669"/>
    <property type="project" value="TreeGrafter"/>
</dbReference>
<dbReference type="PANTHER" id="PTHR30582">
    <property type="entry name" value="L,D-TRANSPEPTIDASE"/>
    <property type="match status" value="1"/>
</dbReference>
<reference evidence="9 10" key="1">
    <citation type="journal article" date="2015" name="Genome Announc.">
        <title>Expanding the biotechnology potential of lactobacilli through comparative genomics of 213 strains and associated genera.</title>
        <authorList>
            <person name="Sun Z."/>
            <person name="Harris H.M."/>
            <person name="McCann A."/>
            <person name="Guo C."/>
            <person name="Argimon S."/>
            <person name="Zhang W."/>
            <person name="Yang X."/>
            <person name="Jeffery I.B."/>
            <person name="Cooney J.C."/>
            <person name="Kagawa T.F."/>
            <person name="Liu W."/>
            <person name="Song Y."/>
            <person name="Salvetti E."/>
            <person name="Wrobel A."/>
            <person name="Rasinkangas P."/>
            <person name="Parkhill J."/>
            <person name="Rea M.C."/>
            <person name="O'Sullivan O."/>
            <person name="Ritari J."/>
            <person name="Douillard F.P."/>
            <person name="Paul Ross R."/>
            <person name="Yang R."/>
            <person name="Briner A.E."/>
            <person name="Felis G.E."/>
            <person name="de Vos W.M."/>
            <person name="Barrangou R."/>
            <person name="Klaenhammer T.R."/>
            <person name="Caufield P.W."/>
            <person name="Cui Y."/>
            <person name="Zhang H."/>
            <person name="O'Toole P.W."/>
        </authorList>
    </citation>
    <scope>NUCLEOTIDE SEQUENCE [LARGE SCALE GENOMIC DNA]</scope>
    <source>
        <strain evidence="9 10">DSM 17757</strain>
    </source>
</reference>
<evidence type="ECO:0000256" key="5">
    <source>
        <dbReference type="ARBA" id="ARBA00023316"/>
    </source>
</evidence>
<dbReference type="SUPFAM" id="SSF143985">
    <property type="entry name" value="L,D-transpeptidase pre-catalytic domain-like"/>
    <property type="match status" value="1"/>
</dbReference>
<protein>
    <submittedName>
        <fullName evidence="9">ErfK YbiS YcfS YnhG family protein</fullName>
    </submittedName>
</protein>
<feature type="active site" description="Nucleophile" evidence="6">
    <location>
        <position position="439"/>
    </location>
</feature>
<keyword evidence="7" id="KW-0472">Membrane</keyword>
<evidence type="ECO:0000313" key="10">
    <source>
        <dbReference type="Proteomes" id="UP000051568"/>
    </source>
</evidence>
<evidence type="ECO:0000256" key="1">
    <source>
        <dbReference type="ARBA" id="ARBA00004752"/>
    </source>
</evidence>
<evidence type="ECO:0000256" key="4">
    <source>
        <dbReference type="ARBA" id="ARBA00022984"/>
    </source>
</evidence>
<evidence type="ECO:0000313" key="9">
    <source>
        <dbReference type="EMBL" id="KRN65389.1"/>
    </source>
</evidence>
<comment type="pathway">
    <text evidence="1 6">Cell wall biogenesis; peptidoglycan biosynthesis.</text>
</comment>
<feature type="transmembrane region" description="Helical" evidence="7">
    <location>
        <begin position="12"/>
        <end position="31"/>
    </location>
</feature>
<dbReference type="PATRIC" id="fig|319652.3.peg.1927"/>
<dbReference type="CDD" id="cd16913">
    <property type="entry name" value="YkuD_like"/>
    <property type="match status" value="1"/>
</dbReference>
<dbReference type="RefSeq" id="WP_057751917.1">
    <property type="nucleotide sequence ID" value="NZ_BJVH01000006.1"/>
</dbReference>
<evidence type="ECO:0000256" key="2">
    <source>
        <dbReference type="ARBA" id="ARBA00022679"/>
    </source>
</evidence>
<dbReference type="InterPro" id="IPR050979">
    <property type="entry name" value="LD-transpeptidase"/>
</dbReference>